<gene>
    <name evidence="2" type="ORF">PPRIM_AZ9-3.1.T0620077</name>
</gene>
<dbReference type="PROSITE" id="PS50035">
    <property type="entry name" value="PLD"/>
    <property type="match status" value="1"/>
</dbReference>
<dbReference type="Pfam" id="PF13091">
    <property type="entry name" value="PLDc_2"/>
    <property type="match status" value="2"/>
</dbReference>
<comment type="caution">
    <text evidence="2">The sequence shown here is derived from an EMBL/GenBank/DDBJ whole genome shotgun (WGS) entry which is preliminary data.</text>
</comment>
<sequence>MLNQEFYDNALKTLQQLSPEIQEYQFPHLRLFTDGDEFYQKLWQMIDESKTYCWILTYAMDKSLAANITLYKLINAQQRGVNVVLFVDDLQGHYNNKLTKLFQSYGGVFLNLNPLSAFKIYGQEFFRRHHEKMAVADHKAIFGTSNIESHYGGVKWGKQTFHDINTYTEGRHLSYNLQKHFMYLASLYKIQLNPHKPTPNEDLLYTFNAFPPYYEFFKTHPPFNRQIQTQIIESIKNAKDNIKIVQAYYYSVRIFEKYLREAMDRGVKVEIITADKRDQPVYRYAFNRILFQGVIHRNLKVYEFPEQLLHMKGYVFDNNQLFYGSFNNDRWSWKLNHEFNILTEDENEIKMFMDIYNETKLRTRQIDYKKTGTPLRWIKMKFWEWFIYQSEILMSKNQGYHPNKYKYNNLLNTWDDGIGNYF</sequence>
<dbReference type="EMBL" id="CAJJDM010000063">
    <property type="protein sequence ID" value="CAD8079541.1"/>
    <property type="molecule type" value="Genomic_DNA"/>
</dbReference>
<organism evidence="2 3">
    <name type="scientific">Paramecium primaurelia</name>
    <dbReference type="NCBI Taxonomy" id="5886"/>
    <lineage>
        <taxon>Eukaryota</taxon>
        <taxon>Sar</taxon>
        <taxon>Alveolata</taxon>
        <taxon>Ciliophora</taxon>
        <taxon>Intramacronucleata</taxon>
        <taxon>Oligohymenophorea</taxon>
        <taxon>Peniculida</taxon>
        <taxon>Parameciidae</taxon>
        <taxon>Paramecium</taxon>
    </lineage>
</organism>
<dbReference type="AlphaFoldDB" id="A0A8S1MMA7"/>
<evidence type="ECO:0000313" key="3">
    <source>
        <dbReference type="Proteomes" id="UP000688137"/>
    </source>
</evidence>
<dbReference type="PANTHER" id="PTHR21248">
    <property type="entry name" value="CARDIOLIPIN SYNTHASE"/>
    <property type="match status" value="1"/>
</dbReference>
<evidence type="ECO:0000259" key="1">
    <source>
        <dbReference type="PROSITE" id="PS50035"/>
    </source>
</evidence>
<dbReference type="PANTHER" id="PTHR21248:SF22">
    <property type="entry name" value="PHOSPHOLIPASE D"/>
    <property type="match status" value="1"/>
</dbReference>
<feature type="domain" description="PLD phosphodiesterase" evidence="1">
    <location>
        <begin position="125"/>
        <end position="151"/>
    </location>
</feature>
<dbReference type="GO" id="GO:0030572">
    <property type="term" value="F:phosphatidyltransferase activity"/>
    <property type="evidence" value="ECO:0007669"/>
    <property type="project" value="UniProtKB-ARBA"/>
</dbReference>
<evidence type="ECO:0000313" key="2">
    <source>
        <dbReference type="EMBL" id="CAD8079541.1"/>
    </source>
</evidence>
<protein>
    <recommendedName>
        <fullName evidence="1">PLD phosphodiesterase domain-containing protein</fullName>
    </recommendedName>
</protein>
<dbReference type="GO" id="GO:0032049">
    <property type="term" value="P:cardiolipin biosynthetic process"/>
    <property type="evidence" value="ECO:0007669"/>
    <property type="project" value="UniProtKB-ARBA"/>
</dbReference>
<keyword evidence="3" id="KW-1185">Reference proteome</keyword>
<reference evidence="2" key="1">
    <citation type="submission" date="2021-01" db="EMBL/GenBank/DDBJ databases">
        <authorList>
            <consortium name="Genoscope - CEA"/>
            <person name="William W."/>
        </authorList>
    </citation>
    <scope>NUCLEOTIDE SEQUENCE</scope>
</reference>
<name>A0A8S1MMA7_PARPR</name>
<dbReference type="OMA" id="FHDSKEM"/>
<proteinExistence type="predicted"/>
<dbReference type="InterPro" id="IPR001736">
    <property type="entry name" value="PLipase_D/transphosphatidylase"/>
</dbReference>
<dbReference type="InterPro" id="IPR025202">
    <property type="entry name" value="PLD-like_dom"/>
</dbReference>
<dbReference type="Proteomes" id="UP000688137">
    <property type="component" value="Unassembled WGS sequence"/>
</dbReference>
<accession>A0A8S1MMA7</accession>